<sequence>MNVMNLSQEALMTTTHSLPTPATSPVPSGAELVARAVALQPLLREHAAKIEADRRVTDEVIDAVTEAGLFRLTMPRRFGGYESDVRTVIDVTAALAEGDGSTGWVTAVINMCNWLTALFPEQAQDDVFGADPGARVTGVFGPTSTSRKVEGGWRMSGRWYYNSGSSHSSWAVLGMPLTDENGEVVDQAMTLVPRTELTLEDTWFVSGLRGTASNCLIAEDVFVPEHRVMSVPRAIEGDIPADHGPTGLFRTAFSPLLTVGLVGPQLGMGRAALKLVTEKAATKPVSYTYYETQADSVAVQLQVAEAAMKIDTAHLHVHRAAADLDTAAALGADLDVLTRARVRADSGHAIDNLLSAIGTLLNVHGGGAFAEANALQRIWRDASVAGRHAASIPAVGMEIYGKVLLGVEERITPFV</sequence>
<dbReference type="PANTHER" id="PTHR48083">
    <property type="entry name" value="MEDIUM-CHAIN SPECIFIC ACYL-COA DEHYDROGENASE, MITOCHONDRIAL-RELATED"/>
    <property type="match status" value="1"/>
</dbReference>
<dbReference type="Pfam" id="PF02771">
    <property type="entry name" value="Acyl-CoA_dh_N"/>
    <property type="match status" value="1"/>
</dbReference>
<evidence type="ECO:0000256" key="1">
    <source>
        <dbReference type="ARBA" id="ARBA00023002"/>
    </source>
</evidence>
<dbReference type="InterPro" id="IPR046373">
    <property type="entry name" value="Acyl-CoA_Oxase/DH_mid-dom_sf"/>
</dbReference>
<dbReference type="Gene3D" id="1.20.140.10">
    <property type="entry name" value="Butyryl-CoA Dehydrogenase, subunit A, domain 3"/>
    <property type="match status" value="1"/>
</dbReference>
<dbReference type="PANTHER" id="PTHR48083:SF19">
    <property type="entry name" value="FLAVIN-DEPENDENT MONOOXYGENASE, OXYGENASE SUBUNIT HSAA"/>
    <property type="match status" value="1"/>
</dbReference>
<gene>
    <name evidence="5" type="ORF">GCM10010319_31800</name>
</gene>
<dbReference type="Proteomes" id="UP001500063">
    <property type="component" value="Unassembled WGS sequence"/>
</dbReference>
<dbReference type="InterPro" id="IPR036250">
    <property type="entry name" value="AcylCo_DH-like_C"/>
</dbReference>
<protein>
    <submittedName>
        <fullName evidence="5">Acyl-CoA dehydrogenase family protein</fullName>
    </submittedName>
</protein>
<comment type="caution">
    <text evidence="5">The sequence shown here is derived from an EMBL/GenBank/DDBJ whole genome shotgun (WGS) entry which is preliminary data.</text>
</comment>
<reference evidence="6" key="1">
    <citation type="journal article" date="2019" name="Int. J. Syst. Evol. Microbiol.">
        <title>The Global Catalogue of Microorganisms (GCM) 10K type strain sequencing project: providing services to taxonomists for standard genome sequencing and annotation.</title>
        <authorList>
            <consortium name="The Broad Institute Genomics Platform"/>
            <consortium name="The Broad Institute Genome Sequencing Center for Infectious Disease"/>
            <person name="Wu L."/>
            <person name="Ma J."/>
        </authorList>
    </citation>
    <scope>NUCLEOTIDE SEQUENCE [LARGE SCALE GENOMIC DNA]</scope>
    <source>
        <strain evidence="6">JCM 4565</strain>
    </source>
</reference>
<evidence type="ECO:0000259" key="3">
    <source>
        <dbReference type="Pfam" id="PF02771"/>
    </source>
</evidence>
<evidence type="ECO:0000313" key="6">
    <source>
        <dbReference type="Proteomes" id="UP001500063"/>
    </source>
</evidence>
<comment type="similarity">
    <text evidence="2">Belongs to the HpaH/HsaA monooxygenase family.</text>
</comment>
<organism evidence="5 6">
    <name type="scientific">Streptomyces blastmyceticus</name>
    <dbReference type="NCBI Taxonomy" id="68180"/>
    <lineage>
        <taxon>Bacteria</taxon>
        <taxon>Bacillati</taxon>
        <taxon>Actinomycetota</taxon>
        <taxon>Actinomycetes</taxon>
        <taxon>Kitasatosporales</taxon>
        <taxon>Streptomycetaceae</taxon>
        <taxon>Streptomyces</taxon>
    </lineage>
</organism>
<keyword evidence="6" id="KW-1185">Reference proteome</keyword>
<feature type="domain" description="Acyl-CoA dehydrogenase/oxidase N-terminal" evidence="3">
    <location>
        <begin position="43"/>
        <end position="124"/>
    </location>
</feature>
<dbReference type="EMBL" id="BAAABW010000016">
    <property type="protein sequence ID" value="GAA0352313.1"/>
    <property type="molecule type" value="Genomic_DNA"/>
</dbReference>
<evidence type="ECO:0000256" key="2">
    <source>
        <dbReference type="ARBA" id="ARBA00049661"/>
    </source>
</evidence>
<dbReference type="InterPro" id="IPR013786">
    <property type="entry name" value="AcylCoA_DH/ox_N"/>
</dbReference>
<proteinExistence type="inferred from homology"/>
<dbReference type="Gene3D" id="1.10.540.10">
    <property type="entry name" value="Acyl-CoA dehydrogenase/oxidase, N-terminal domain"/>
    <property type="match status" value="1"/>
</dbReference>
<dbReference type="PIRSF" id="PIRSF016578">
    <property type="entry name" value="HsaA"/>
    <property type="match status" value="1"/>
</dbReference>
<name>A0ABP3GTH6_9ACTN</name>
<dbReference type="Gene3D" id="2.40.110.10">
    <property type="entry name" value="Butyryl-CoA Dehydrogenase, subunit A, domain 2"/>
    <property type="match status" value="1"/>
</dbReference>
<dbReference type="InterPro" id="IPR009100">
    <property type="entry name" value="AcylCoA_DH/oxidase_NM_dom_sf"/>
</dbReference>
<keyword evidence="1" id="KW-0560">Oxidoreductase</keyword>
<dbReference type="SUPFAM" id="SSF47203">
    <property type="entry name" value="Acyl-CoA dehydrogenase C-terminal domain-like"/>
    <property type="match status" value="1"/>
</dbReference>
<dbReference type="InterPro" id="IPR037069">
    <property type="entry name" value="AcylCoA_DH/ox_N_sf"/>
</dbReference>
<dbReference type="Pfam" id="PF08028">
    <property type="entry name" value="Acyl-CoA_dh_2"/>
    <property type="match status" value="1"/>
</dbReference>
<evidence type="ECO:0000259" key="4">
    <source>
        <dbReference type="Pfam" id="PF08028"/>
    </source>
</evidence>
<dbReference type="InterPro" id="IPR050741">
    <property type="entry name" value="Acyl-CoA_dehydrogenase"/>
</dbReference>
<dbReference type="SUPFAM" id="SSF56645">
    <property type="entry name" value="Acyl-CoA dehydrogenase NM domain-like"/>
    <property type="match status" value="1"/>
</dbReference>
<feature type="domain" description="Acyl-CoA dehydrogenase C-terminal" evidence="4">
    <location>
        <begin position="261"/>
        <end position="390"/>
    </location>
</feature>
<accession>A0ABP3GTH6</accession>
<dbReference type="InterPro" id="IPR013107">
    <property type="entry name" value="Acyl-CoA_DH_C"/>
</dbReference>
<evidence type="ECO:0000313" key="5">
    <source>
        <dbReference type="EMBL" id="GAA0352313.1"/>
    </source>
</evidence>